<evidence type="ECO:0000313" key="10">
    <source>
        <dbReference type="EMBL" id="MBU7599101.1"/>
    </source>
</evidence>
<protein>
    <submittedName>
        <fullName evidence="10">EamA family transporter</fullName>
    </submittedName>
</protein>
<organism evidence="10 11">
    <name type="scientific">Streptomyces tardus</name>
    <dbReference type="NCBI Taxonomy" id="2780544"/>
    <lineage>
        <taxon>Bacteria</taxon>
        <taxon>Bacillati</taxon>
        <taxon>Actinomycetota</taxon>
        <taxon>Actinomycetes</taxon>
        <taxon>Kitasatosporales</taxon>
        <taxon>Streptomycetaceae</taxon>
        <taxon>Streptomyces</taxon>
    </lineage>
</organism>
<evidence type="ECO:0000256" key="8">
    <source>
        <dbReference type="SAM" id="Phobius"/>
    </source>
</evidence>
<dbReference type="Pfam" id="PF00892">
    <property type="entry name" value="EamA"/>
    <property type="match status" value="1"/>
</dbReference>
<dbReference type="InterPro" id="IPR051258">
    <property type="entry name" value="Diverse_Substrate_Transporter"/>
</dbReference>
<feature type="domain" description="EamA" evidence="9">
    <location>
        <begin position="174"/>
        <end position="303"/>
    </location>
</feature>
<evidence type="ECO:0000256" key="2">
    <source>
        <dbReference type="ARBA" id="ARBA00007362"/>
    </source>
</evidence>
<feature type="transmembrane region" description="Helical" evidence="8">
    <location>
        <begin position="261"/>
        <end position="283"/>
    </location>
</feature>
<dbReference type="AlphaFoldDB" id="A0A949JPY8"/>
<comment type="caution">
    <text evidence="10">The sequence shown here is derived from an EMBL/GenBank/DDBJ whole genome shotgun (WGS) entry which is preliminary data.</text>
</comment>
<reference evidence="10" key="1">
    <citation type="submission" date="2021-06" db="EMBL/GenBank/DDBJ databases">
        <title>Sequencing of actinobacteria type strains.</title>
        <authorList>
            <person name="Nguyen G.-S."/>
            <person name="Wentzel A."/>
        </authorList>
    </citation>
    <scope>NUCLEOTIDE SEQUENCE</scope>
    <source>
        <strain evidence="10">P38-E01</strain>
    </source>
</reference>
<proteinExistence type="inferred from homology"/>
<feature type="transmembrane region" description="Helical" evidence="8">
    <location>
        <begin position="148"/>
        <end position="167"/>
    </location>
</feature>
<feature type="transmembrane region" description="Helical" evidence="8">
    <location>
        <begin position="98"/>
        <end position="116"/>
    </location>
</feature>
<evidence type="ECO:0000313" key="11">
    <source>
        <dbReference type="Proteomes" id="UP000694501"/>
    </source>
</evidence>
<keyword evidence="4 8" id="KW-0812">Transmembrane</keyword>
<feature type="transmembrane region" description="Helical" evidence="8">
    <location>
        <begin position="205"/>
        <end position="222"/>
    </location>
</feature>
<evidence type="ECO:0000256" key="1">
    <source>
        <dbReference type="ARBA" id="ARBA00004651"/>
    </source>
</evidence>
<dbReference type="Proteomes" id="UP000694501">
    <property type="component" value="Unassembled WGS sequence"/>
</dbReference>
<keyword evidence="3" id="KW-1003">Cell membrane</keyword>
<feature type="region of interest" description="Disordered" evidence="7">
    <location>
        <begin position="309"/>
        <end position="331"/>
    </location>
</feature>
<feature type="transmembrane region" description="Helical" evidence="8">
    <location>
        <begin position="37"/>
        <end position="61"/>
    </location>
</feature>
<feature type="transmembrane region" description="Helical" evidence="8">
    <location>
        <begin position="228"/>
        <end position="249"/>
    </location>
</feature>
<evidence type="ECO:0000256" key="6">
    <source>
        <dbReference type="ARBA" id="ARBA00023136"/>
    </source>
</evidence>
<dbReference type="PANTHER" id="PTHR42920:SF5">
    <property type="entry name" value="EAMA DOMAIN-CONTAINING PROTEIN"/>
    <property type="match status" value="1"/>
</dbReference>
<keyword evidence="5 8" id="KW-1133">Transmembrane helix</keyword>
<feature type="transmembrane region" description="Helical" evidence="8">
    <location>
        <begin position="122"/>
        <end position="141"/>
    </location>
</feature>
<comment type="similarity">
    <text evidence="2">Belongs to the EamA transporter family.</text>
</comment>
<name>A0A949JPY8_9ACTN</name>
<feature type="transmembrane region" description="Helical" evidence="8">
    <location>
        <begin position="67"/>
        <end position="86"/>
    </location>
</feature>
<feature type="transmembrane region" description="Helical" evidence="8">
    <location>
        <begin position="289"/>
        <end position="306"/>
    </location>
</feature>
<accession>A0A949JPY8</accession>
<evidence type="ECO:0000256" key="4">
    <source>
        <dbReference type="ARBA" id="ARBA00022692"/>
    </source>
</evidence>
<evidence type="ECO:0000256" key="7">
    <source>
        <dbReference type="SAM" id="MobiDB-lite"/>
    </source>
</evidence>
<dbReference type="InterPro" id="IPR000620">
    <property type="entry name" value="EamA_dom"/>
</dbReference>
<gene>
    <name evidence="10" type="ORF">JGS22_016165</name>
</gene>
<evidence type="ECO:0000259" key="9">
    <source>
        <dbReference type="Pfam" id="PF00892"/>
    </source>
</evidence>
<dbReference type="PANTHER" id="PTHR42920">
    <property type="entry name" value="OS03G0707200 PROTEIN-RELATED"/>
    <property type="match status" value="1"/>
</dbReference>
<dbReference type="GO" id="GO:0005886">
    <property type="term" value="C:plasma membrane"/>
    <property type="evidence" value="ECO:0007669"/>
    <property type="project" value="UniProtKB-SubCell"/>
</dbReference>
<feature type="transmembrane region" description="Helical" evidence="8">
    <location>
        <begin position="173"/>
        <end position="193"/>
    </location>
</feature>
<evidence type="ECO:0000256" key="3">
    <source>
        <dbReference type="ARBA" id="ARBA00022475"/>
    </source>
</evidence>
<keyword evidence="6 8" id="KW-0472">Membrane</keyword>
<sequence length="331" mass="33882">MGETRTTRTAGPPARGSGADAVGRKAPPGSERHGTALLLPVLLVAGGLFSQQFGAAVAALLFPQAGAAGMVSLRLALSALVLLAFCRPAIRGYRREDWLVVAGFGLALGLMNMSFYQAIDRIPLGAAVTLEVLGPLVLSVVAARRRIAWLWAGLALAGVTLLGRAGFGELNFAGVAFALGAAVMWAAYILFSARAGSRFPKIDGLALAMALGAVISLPFGVAEAGATLVQPHILALGAGVALLSSVLPYSLELLALRRMPAATFAVLLSLAPAIAATAGFLVLGQSMKLLEVLAIALVVAASAGAVRTSERRAGTETERSTDPAPRTEPEV</sequence>
<evidence type="ECO:0000256" key="5">
    <source>
        <dbReference type="ARBA" id="ARBA00022989"/>
    </source>
</evidence>
<dbReference type="RefSeq" id="WP_216815015.1">
    <property type="nucleotide sequence ID" value="NZ_JAELVF020000001.1"/>
</dbReference>
<comment type="subcellular location">
    <subcellularLocation>
        <location evidence="1">Cell membrane</location>
        <topology evidence="1">Multi-pass membrane protein</topology>
    </subcellularLocation>
</comment>
<keyword evidence="11" id="KW-1185">Reference proteome</keyword>
<feature type="compositionally biased region" description="Low complexity" evidence="7">
    <location>
        <begin position="7"/>
        <end position="16"/>
    </location>
</feature>
<dbReference type="EMBL" id="JAELVF020000001">
    <property type="protein sequence ID" value="MBU7599101.1"/>
    <property type="molecule type" value="Genomic_DNA"/>
</dbReference>
<feature type="region of interest" description="Disordered" evidence="7">
    <location>
        <begin position="1"/>
        <end position="30"/>
    </location>
</feature>